<feature type="region of interest" description="Disordered" evidence="9">
    <location>
        <begin position="265"/>
        <end position="289"/>
    </location>
</feature>
<evidence type="ECO:0000313" key="14">
    <source>
        <dbReference type="EMBL" id="KAJ6803074.1"/>
    </source>
</evidence>
<dbReference type="PROSITE" id="PS50867">
    <property type="entry name" value="PRE_SET"/>
    <property type="match status" value="1"/>
</dbReference>
<feature type="domain" description="Pre-SET" evidence="11">
    <location>
        <begin position="972"/>
        <end position="1032"/>
    </location>
</feature>
<dbReference type="GO" id="GO:0032259">
    <property type="term" value="P:methylation"/>
    <property type="evidence" value="ECO:0007669"/>
    <property type="project" value="UniProtKB-KW"/>
</dbReference>
<dbReference type="SMART" id="SM00466">
    <property type="entry name" value="SRA"/>
    <property type="match status" value="1"/>
</dbReference>
<dbReference type="SMART" id="SM00468">
    <property type="entry name" value="PreSET"/>
    <property type="match status" value="1"/>
</dbReference>
<evidence type="ECO:0000259" key="13">
    <source>
        <dbReference type="PROSITE" id="PS51015"/>
    </source>
</evidence>
<evidence type="ECO:0000256" key="3">
    <source>
        <dbReference type="ARBA" id="ARBA00022603"/>
    </source>
</evidence>
<dbReference type="Gene3D" id="2.30.280.10">
    <property type="entry name" value="SRA-YDG"/>
    <property type="match status" value="1"/>
</dbReference>
<evidence type="ECO:0000256" key="4">
    <source>
        <dbReference type="ARBA" id="ARBA00022679"/>
    </source>
</evidence>
<dbReference type="GO" id="GO:0042054">
    <property type="term" value="F:histone methyltransferase activity"/>
    <property type="evidence" value="ECO:0007669"/>
    <property type="project" value="InterPro"/>
</dbReference>
<evidence type="ECO:0000256" key="7">
    <source>
        <dbReference type="ARBA" id="ARBA00023242"/>
    </source>
</evidence>
<dbReference type="AlphaFoldDB" id="A0AAX6EGC2"/>
<dbReference type="GO" id="GO:0005634">
    <property type="term" value="C:nucleus"/>
    <property type="evidence" value="ECO:0007669"/>
    <property type="project" value="UniProtKB-SubCell"/>
</dbReference>
<dbReference type="PROSITE" id="PS50868">
    <property type="entry name" value="POST_SET"/>
    <property type="match status" value="1"/>
</dbReference>
<dbReference type="GO" id="GO:0005694">
    <property type="term" value="C:chromosome"/>
    <property type="evidence" value="ECO:0007669"/>
    <property type="project" value="UniProtKB-SubCell"/>
</dbReference>
<organism evidence="14 15">
    <name type="scientific">Iris pallida</name>
    <name type="common">Sweet iris</name>
    <dbReference type="NCBI Taxonomy" id="29817"/>
    <lineage>
        <taxon>Eukaryota</taxon>
        <taxon>Viridiplantae</taxon>
        <taxon>Streptophyta</taxon>
        <taxon>Embryophyta</taxon>
        <taxon>Tracheophyta</taxon>
        <taxon>Spermatophyta</taxon>
        <taxon>Magnoliopsida</taxon>
        <taxon>Liliopsida</taxon>
        <taxon>Asparagales</taxon>
        <taxon>Iridaceae</taxon>
        <taxon>Iridoideae</taxon>
        <taxon>Irideae</taxon>
        <taxon>Iris</taxon>
    </lineage>
</organism>
<feature type="domain" description="Post-SET" evidence="12">
    <location>
        <begin position="1192"/>
        <end position="1208"/>
    </location>
</feature>
<reference evidence="14" key="2">
    <citation type="submission" date="2023-04" db="EMBL/GenBank/DDBJ databases">
        <authorList>
            <person name="Bruccoleri R.E."/>
            <person name="Oakeley E.J."/>
            <person name="Faust A.-M."/>
            <person name="Dessus-Babus S."/>
            <person name="Altorfer M."/>
            <person name="Burckhardt D."/>
            <person name="Oertli M."/>
            <person name="Naumann U."/>
            <person name="Petersen F."/>
            <person name="Wong J."/>
        </authorList>
    </citation>
    <scope>NUCLEOTIDE SEQUENCE</scope>
    <source>
        <strain evidence="14">GSM-AAB239-AS_SAM_17_03QT</strain>
        <tissue evidence="14">Leaf</tissue>
    </source>
</reference>
<feature type="compositionally biased region" description="Basic and acidic residues" evidence="9">
    <location>
        <begin position="444"/>
        <end position="462"/>
    </location>
</feature>
<keyword evidence="2" id="KW-0158">Chromosome</keyword>
<evidence type="ECO:0000256" key="1">
    <source>
        <dbReference type="ARBA" id="ARBA00004286"/>
    </source>
</evidence>
<dbReference type="Pfam" id="PF02182">
    <property type="entry name" value="SAD_SRA"/>
    <property type="match status" value="1"/>
</dbReference>
<reference evidence="14" key="1">
    <citation type="journal article" date="2023" name="GigaByte">
        <title>Genome assembly of the bearded iris, Iris pallida Lam.</title>
        <authorList>
            <person name="Bruccoleri R.E."/>
            <person name="Oakeley E.J."/>
            <person name="Faust A.M.E."/>
            <person name="Altorfer M."/>
            <person name="Dessus-Babus S."/>
            <person name="Burckhardt D."/>
            <person name="Oertli M."/>
            <person name="Naumann U."/>
            <person name="Petersen F."/>
            <person name="Wong J."/>
        </authorList>
    </citation>
    <scope>NUCLEOTIDE SEQUENCE</scope>
    <source>
        <strain evidence="14">GSM-AAB239-AS_SAM_17_03QT</strain>
    </source>
</reference>
<dbReference type="InterPro" id="IPR007728">
    <property type="entry name" value="Pre-SET_dom"/>
</dbReference>
<sequence length="1208" mass="133399">MLKVKPSVPVKFKRRSVSAVRNFPKGCRIPAAPKADSNAKSADVTIGVVVVPEVVDAKESNGLVSEYETKQVVEKAIVIEGPELLMENGSTSVPESVVGGPGEQFYSKRRVPPKRRKVFALRHFPRGCGRNARKIESKGVAVSSESKTGGTEVAVNDDEVTKRREVQGGDGAACASTKQKSVDEEKKSMGMEVVEPSRGRKFQESCGEPKVKFPKPKSLDGEASIGSPKLKSCDGEVTVKSPNFDNFDGEAMVMSPKWKNLEEEAMVKPPEPKNSEEEAMVKSSEPKNLEGEAMFMSSEPKNLEGEAMVVSSEPKNLKGGAMVKSLKPKNLDRKDTVKLPKPMIFDGEASPKSPNLKNSYGEVMAKTPKLKNLDREARVKSPKPKSPKVKNLEGEIMIKSSKFKNLDGDAKVKSPRSNSLDAEKIPVAKLQIVTEGGIRGSSAETKEKTSNCKQIKEKEGEISNKAQVGSPSSSSLSQNDMEENHEKKILMRSTSENKMEGSDVKLVLQNHRVQQESGDFRLSSGNTGVDLGGRNLTGKHVGKLSVKSPKNGIRLKRKFAEEVDDKSLVSQDEESVEAYGDRLVVQALMSAENCPWRKGRKSTGSRSATPKFKTKDKQKLLNGTLPSRGLSIFQHNNEMDMEDEEDLVPQDDENEKALVLYKQPQEFSITLPPCVPPKANHDGASSEGASARAMVKRTLRLFQWITRKFLQEEEARSRDYGKAQRADLKAASILKESNNWVNYGTPTLGDVPGVEVGDEFHYRVELSIIGVHRPFQGGIDYMKRSDGVIVATSIVASGGYAEDNTDSSDILIYSGSGGTAVRKDKQVGDQKLERGNLALTNSVDSQTPVRVVRGFKEQFKGSDSRGTKMVSTFTYDGLYIVEKYWQEKGPHGFSVFKFQLRRMLGQPEIALKIVKKTKKSKIREGLITKDISNGKETVPICAINTVDNEQPMAFKYITQVIYPSSYHKKPPRGCDCINECADSEKCSCAVKNGGEIPFNYNGAIVQAKTLVYECGPSCKCPSSCPNRVSQHGIKVPLEIFKTEKRGWGVRSLYSIPSGSFICEYIGEMLEDTDAEKRSNDEYLFDIGHNYDDHALWEGLPNPVTGLQSNAVCETVEDGGFTIDAAEYGNVGRFINHSCSPNLYAQNVLYDHDDRRTPHIMFFAADNIPPLQELTYHYNYCLDQVRDEQGNIKIKYCFCGSPECTGRLY</sequence>
<dbReference type="SMART" id="SM00317">
    <property type="entry name" value="SET"/>
    <property type="match status" value="1"/>
</dbReference>
<feature type="domain" description="SET" evidence="10">
    <location>
        <begin position="1035"/>
        <end position="1178"/>
    </location>
</feature>
<keyword evidence="4" id="KW-0808">Transferase</keyword>
<dbReference type="InterPro" id="IPR001214">
    <property type="entry name" value="SET_dom"/>
</dbReference>
<dbReference type="SUPFAM" id="SSF82199">
    <property type="entry name" value="SET domain"/>
    <property type="match status" value="1"/>
</dbReference>
<dbReference type="InterPro" id="IPR015947">
    <property type="entry name" value="PUA-like_sf"/>
</dbReference>
<dbReference type="GO" id="GO:0008270">
    <property type="term" value="F:zinc ion binding"/>
    <property type="evidence" value="ECO:0007669"/>
    <property type="project" value="InterPro"/>
</dbReference>
<name>A0AAX6EGC2_IRIPA</name>
<evidence type="ECO:0000259" key="12">
    <source>
        <dbReference type="PROSITE" id="PS50868"/>
    </source>
</evidence>
<evidence type="ECO:0000313" key="15">
    <source>
        <dbReference type="Proteomes" id="UP001140949"/>
    </source>
</evidence>
<feature type="region of interest" description="Disordered" evidence="9">
    <location>
        <begin position="440"/>
        <end position="484"/>
    </location>
</feature>
<evidence type="ECO:0000256" key="2">
    <source>
        <dbReference type="ARBA" id="ARBA00022454"/>
    </source>
</evidence>
<feature type="region of interest" description="Disordered" evidence="9">
    <location>
        <begin position="164"/>
        <end position="236"/>
    </location>
</feature>
<dbReference type="SUPFAM" id="SSF88697">
    <property type="entry name" value="PUA domain-like"/>
    <property type="match status" value="1"/>
</dbReference>
<keyword evidence="3" id="KW-0489">Methyltransferase</keyword>
<dbReference type="Pfam" id="PF00856">
    <property type="entry name" value="SET"/>
    <property type="match status" value="1"/>
</dbReference>
<dbReference type="PANTHER" id="PTHR45660">
    <property type="entry name" value="HISTONE-LYSINE N-METHYLTRANSFERASE SETMAR"/>
    <property type="match status" value="1"/>
</dbReference>
<feature type="region of interest" description="Disordered" evidence="9">
    <location>
        <begin position="306"/>
        <end position="361"/>
    </location>
</feature>
<dbReference type="InterPro" id="IPR036987">
    <property type="entry name" value="SRA-YDG_sf"/>
</dbReference>
<feature type="domain" description="YDG" evidence="13">
    <location>
        <begin position="749"/>
        <end position="902"/>
    </location>
</feature>
<comment type="caution">
    <text evidence="14">The sequence shown here is derived from an EMBL/GenBank/DDBJ whole genome shotgun (WGS) entry which is preliminary data.</text>
</comment>
<dbReference type="InterPro" id="IPR051357">
    <property type="entry name" value="H3K9_HMTase_SUVAR3-9"/>
</dbReference>
<dbReference type="Proteomes" id="UP001140949">
    <property type="component" value="Unassembled WGS sequence"/>
</dbReference>
<gene>
    <name evidence="14" type="ORF">M6B38_108860</name>
</gene>
<comment type="subcellular location">
    <subcellularLocation>
        <location evidence="1">Chromosome</location>
    </subcellularLocation>
    <subcellularLocation>
        <location evidence="8">Nucleus</location>
    </subcellularLocation>
</comment>
<evidence type="ECO:0000259" key="11">
    <source>
        <dbReference type="PROSITE" id="PS50867"/>
    </source>
</evidence>
<dbReference type="PROSITE" id="PS51015">
    <property type="entry name" value="YDG"/>
    <property type="match status" value="1"/>
</dbReference>
<dbReference type="Gene3D" id="2.170.270.10">
    <property type="entry name" value="SET domain"/>
    <property type="match status" value="1"/>
</dbReference>
<evidence type="ECO:0000256" key="9">
    <source>
        <dbReference type="SAM" id="MobiDB-lite"/>
    </source>
</evidence>
<dbReference type="GO" id="GO:0003690">
    <property type="term" value="F:double-stranded DNA binding"/>
    <property type="evidence" value="ECO:0007669"/>
    <property type="project" value="TreeGrafter"/>
</dbReference>
<feature type="compositionally biased region" description="Basic and acidic residues" evidence="9">
    <location>
        <begin position="180"/>
        <end position="211"/>
    </location>
</feature>
<keyword evidence="5" id="KW-0949">S-adenosyl-L-methionine</keyword>
<dbReference type="InterPro" id="IPR003616">
    <property type="entry name" value="Post-SET_dom"/>
</dbReference>
<dbReference type="InterPro" id="IPR003105">
    <property type="entry name" value="SRA_YDG"/>
</dbReference>
<dbReference type="PROSITE" id="PS50280">
    <property type="entry name" value="SET"/>
    <property type="match status" value="1"/>
</dbReference>
<dbReference type="InterPro" id="IPR025794">
    <property type="entry name" value="H3-K9-MeTrfase_plant"/>
</dbReference>
<dbReference type="PANTHER" id="PTHR45660:SF46">
    <property type="entry name" value="HISTONE-LYSINE N-METHYLTRANSFERASE, H3 LYSINE-9 SPECIFIC SUVH6"/>
    <property type="match status" value="1"/>
</dbReference>
<keyword evidence="6" id="KW-0156">Chromatin regulator</keyword>
<evidence type="ECO:0000259" key="10">
    <source>
        <dbReference type="PROSITE" id="PS50280"/>
    </source>
</evidence>
<accession>A0AAX6EGC2</accession>
<feature type="region of interest" description="Disordered" evidence="9">
    <location>
        <begin position="596"/>
        <end position="616"/>
    </location>
</feature>
<dbReference type="PROSITE" id="PS51575">
    <property type="entry name" value="SAM_MT43_SUVAR39_2"/>
    <property type="match status" value="1"/>
</dbReference>
<keyword evidence="15" id="KW-1185">Reference proteome</keyword>
<protein>
    <submittedName>
        <fullName evidence="14">Histone-lysine N-methyltransferase, H3 lysine-9 specific SUVH6-like</fullName>
    </submittedName>
</protein>
<evidence type="ECO:0000256" key="5">
    <source>
        <dbReference type="ARBA" id="ARBA00022691"/>
    </source>
</evidence>
<evidence type="ECO:0000256" key="6">
    <source>
        <dbReference type="ARBA" id="ARBA00022853"/>
    </source>
</evidence>
<dbReference type="Pfam" id="PF05033">
    <property type="entry name" value="Pre-SET"/>
    <property type="match status" value="1"/>
</dbReference>
<dbReference type="EMBL" id="JANAVB010036618">
    <property type="protein sequence ID" value="KAJ6803074.1"/>
    <property type="molecule type" value="Genomic_DNA"/>
</dbReference>
<dbReference type="InterPro" id="IPR046341">
    <property type="entry name" value="SET_dom_sf"/>
</dbReference>
<keyword evidence="7 8" id="KW-0539">Nucleus</keyword>
<feature type="compositionally biased region" description="Basic and acidic residues" evidence="9">
    <location>
        <begin position="329"/>
        <end position="338"/>
    </location>
</feature>
<proteinExistence type="predicted"/>
<evidence type="ECO:0000256" key="8">
    <source>
        <dbReference type="PROSITE-ProRule" id="PRU00358"/>
    </source>
</evidence>